<keyword evidence="2" id="KW-0472">Membrane</keyword>
<feature type="transmembrane region" description="Helical" evidence="2">
    <location>
        <begin position="293"/>
        <end position="314"/>
    </location>
</feature>
<sequence length="326" mass="36470">MDRFYDTLQEMYNEFRGNNFYASASDIMRSRFFRAYSGEADHLVYHDADVRFKPLSQDHTADLTSGAAVKIAMITSTKRTDRSLEKQLSFVEPNDVPLWPEYTPARLKTAYVGAIGLNPLGVVLRKEMEATWAAAGPRRPRRDERVSSRRSRSSREAPGLCVARARMATSGPKSQLAIKAWVLGARAHGVLTNIGALIYGDATVRTFAALDLSQTVNGFLAHKLARYAKTKALAETLELLADNPLMNLAGTAANVFFFAQNVRNVAEGHHSPADYYWLTRSSMQMLSLVFESLNAAMLPMVSVDILLRLIVARVRIVSRRVFRMNY</sequence>
<evidence type="ECO:0000256" key="2">
    <source>
        <dbReference type="SAM" id="Phobius"/>
    </source>
</evidence>
<keyword evidence="2" id="KW-1133">Transmembrane helix</keyword>
<comment type="caution">
    <text evidence="3">The sequence shown here is derived from an EMBL/GenBank/DDBJ whole genome shotgun (WGS) entry which is preliminary data.</text>
</comment>
<dbReference type="Proteomes" id="UP001187415">
    <property type="component" value="Unassembled WGS sequence"/>
</dbReference>
<name>A0AA88IHT6_CHASR</name>
<dbReference type="AlphaFoldDB" id="A0AA88IHT6"/>
<organism evidence="3 4">
    <name type="scientific">Channa striata</name>
    <name type="common">Snakehead murrel</name>
    <name type="synonym">Ophicephalus striatus</name>
    <dbReference type="NCBI Taxonomy" id="64152"/>
    <lineage>
        <taxon>Eukaryota</taxon>
        <taxon>Metazoa</taxon>
        <taxon>Chordata</taxon>
        <taxon>Craniata</taxon>
        <taxon>Vertebrata</taxon>
        <taxon>Euteleostomi</taxon>
        <taxon>Actinopterygii</taxon>
        <taxon>Neopterygii</taxon>
        <taxon>Teleostei</taxon>
        <taxon>Neoteleostei</taxon>
        <taxon>Acanthomorphata</taxon>
        <taxon>Anabantaria</taxon>
        <taxon>Anabantiformes</taxon>
        <taxon>Channoidei</taxon>
        <taxon>Channidae</taxon>
        <taxon>Channa</taxon>
    </lineage>
</organism>
<accession>A0AA88IHT6</accession>
<keyword evidence="2" id="KW-0812">Transmembrane</keyword>
<dbReference type="EMBL" id="JAUPFM010000136">
    <property type="protein sequence ID" value="KAK2812288.1"/>
    <property type="molecule type" value="Genomic_DNA"/>
</dbReference>
<protein>
    <submittedName>
        <fullName evidence="3">Uncharacterized protein</fullName>
    </submittedName>
</protein>
<keyword evidence="4" id="KW-1185">Reference proteome</keyword>
<evidence type="ECO:0000256" key="1">
    <source>
        <dbReference type="SAM" id="MobiDB-lite"/>
    </source>
</evidence>
<proteinExistence type="predicted"/>
<feature type="region of interest" description="Disordered" evidence="1">
    <location>
        <begin position="133"/>
        <end position="157"/>
    </location>
</feature>
<evidence type="ECO:0000313" key="3">
    <source>
        <dbReference type="EMBL" id="KAK2812288.1"/>
    </source>
</evidence>
<reference evidence="3" key="1">
    <citation type="submission" date="2023-07" db="EMBL/GenBank/DDBJ databases">
        <title>Chromosome-level Genome Assembly of Striped Snakehead (Channa striata).</title>
        <authorList>
            <person name="Liu H."/>
        </authorList>
    </citation>
    <scope>NUCLEOTIDE SEQUENCE</scope>
    <source>
        <strain evidence="3">Gz</strain>
        <tissue evidence="3">Muscle</tissue>
    </source>
</reference>
<gene>
    <name evidence="3" type="ORF">Q5P01_000043</name>
</gene>
<evidence type="ECO:0000313" key="4">
    <source>
        <dbReference type="Proteomes" id="UP001187415"/>
    </source>
</evidence>